<feature type="region of interest" description="Disordered" evidence="1">
    <location>
        <begin position="152"/>
        <end position="193"/>
    </location>
</feature>
<sequence length="193" mass="21744">MAGISSIDDANTWLPGFIVDYNQRFGKAPLHELDVHRPLGPQDDLEHTLIWKEPRQVSKRLTTQYDKVQYLLFDTPAQRRLIGREIMVYHYCDDRVELRGPEGELLEYCVNDHLAPVNQGPLSITSGLAMFSKWRRKCKPCAMMCAHAAYQPARPRTGGGATSRQGEAQSVGRRTVLQGPAGRQRRTDGGAIR</sequence>
<evidence type="ECO:0000313" key="2">
    <source>
        <dbReference type="EMBL" id="QLI60499.1"/>
    </source>
</evidence>
<reference evidence="2 3" key="1">
    <citation type="submission" date="2019-04" db="EMBL/GenBank/DDBJ databases">
        <title>Novel transposon Tn6433 variants accelerate the dissemination of tet(E) in Aeromonas under oxytetracycline stresses.</title>
        <authorList>
            <person name="Shi Y."/>
            <person name="Tian Z."/>
            <person name="Zhang Y."/>
            <person name="Zhang H."/>
            <person name="Yang M."/>
        </authorList>
    </citation>
    <scope>NUCLEOTIDE SEQUENCE [LARGE SCALE GENOMIC DNA]</scope>
    <source>
        <strain evidence="2 3">T25-39</strain>
        <plasmid evidence="3">paeca2</plasmid>
    </source>
</reference>
<geneLocation type="plasmid" evidence="3">
    <name>paeca2</name>
</geneLocation>
<dbReference type="EMBL" id="CP039628">
    <property type="protein sequence ID" value="QLI60499.1"/>
    <property type="molecule type" value="Genomic_DNA"/>
</dbReference>
<keyword evidence="2" id="KW-0614">Plasmid</keyword>
<dbReference type="Proteomes" id="UP000266778">
    <property type="component" value="Plasmid pAeca2"/>
</dbReference>
<protein>
    <submittedName>
        <fullName evidence="2">Uncharacterized protein</fullName>
    </submittedName>
</protein>
<evidence type="ECO:0000256" key="1">
    <source>
        <dbReference type="SAM" id="MobiDB-lite"/>
    </source>
</evidence>
<gene>
    <name evidence="2" type="ORF">C1C91_23810</name>
</gene>
<organism evidence="2 3">
    <name type="scientific">Aeromonas caviae</name>
    <name type="common">Aeromonas punctata</name>
    <dbReference type="NCBI Taxonomy" id="648"/>
    <lineage>
        <taxon>Bacteria</taxon>
        <taxon>Pseudomonadati</taxon>
        <taxon>Pseudomonadota</taxon>
        <taxon>Gammaproteobacteria</taxon>
        <taxon>Aeromonadales</taxon>
        <taxon>Aeromonadaceae</taxon>
        <taxon>Aeromonas</taxon>
    </lineage>
</organism>
<evidence type="ECO:0000313" key="3">
    <source>
        <dbReference type="Proteomes" id="UP000266778"/>
    </source>
</evidence>
<name>A0A7D5UKN6_AERCA</name>
<dbReference type="AlphaFoldDB" id="A0A7D5UKN6"/>
<accession>A0A7D5UKN6</accession>
<proteinExistence type="predicted"/>